<keyword evidence="4" id="KW-1185">Reference proteome</keyword>
<protein>
    <submittedName>
        <fullName evidence="3">CHAT domain-containing protein</fullName>
    </submittedName>
</protein>
<proteinExistence type="predicted"/>
<evidence type="ECO:0000313" key="4">
    <source>
        <dbReference type="Proteomes" id="UP001206067"/>
    </source>
</evidence>
<comment type="caution">
    <text evidence="3">The sequence shown here is derived from an EMBL/GenBank/DDBJ whole genome shotgun (WGS) entry which is preliminary data.</text>
</comment>
<name>A0ABT1XT95_9SPHN</name>
<dbReference type="SUPFAM" id="SSF48452">
    <property type="entry name" value="TPR-like"/>
    <property type="match status" value="2"/>
</dbReference>
<accession>A0ABT1XT95</accession>
<dbReference type="InterPro" id="IPR011990">
    <property type="entry name" value="TPR-like_helical_dom_sf"/>
</dbReference>
<dbReference type="RefSeq" id="WP_257596744.1">
    <property type="nucleotide sequence ID" value="NZ_JANKHH010000007.1"/>
</dbReference>
<evidence type="ECO:0000313" key="3">
    <source>
        <dbReference type="EMBL" id="MCR2834889.1"/>
    </source>
</evidence>
<dbReference type="Pfam" id="PF13424">
    <property type="entry name" value="TPR_12"/>
    <property type="match status" value="2"/>
</dbReference>
<organism evidence="3 4">
    <name type="scientific">Parerythrobacter lacustris</name>
    <dbReference type="NCBI Taxonomy" id="2969984"/>
    <lineage>
        <taxon>Bacteria</taxon>
        <taxon>Pseudomonadati</taxon>
        <taxon>Pseudomonadota</taxon>
        <taxon>Alphaproteobacteria</taxon>
        <taxon>Sphingomonadales</taxon>
        <taxon>Erythrobacteraceae</taxon>
        <taxon>Parerythrobacter</taxon>
    </lineage>
</organism>
<feature type="domain" description="CHAT" evidence="2">
    <location>
        <begin position="602"/>
        <end position="953"/>
    </location>
</feature>
<evidence type="ECO:0000259" key="2">
    <source>
        <dbReference type="Pfam" id="PF12770"/>
    </source>
</evidence>
<dbReference type="PANTHER" id="PTHR46082:SF6">
    <property type="entry name" value="AAA+ ATPASE DOMAIN-CONTAINING PROTEIN-RELATED"/>
    <property type="match status" value="1"/>
</dbReference>
<gene>
    <name evidence="3" type="ORF">NSO95_13140</name>
</gene>
<keyword evidence="1" id="KW-0732">Signal</keyword>
<dbReference type="InterPro" id="IPR053137">
    <property type="entry name" value="NLR-like"/>
</dbReference>
<reference evidence="3 4" key="1">
    <citation type="submission" date="2022-08" db="EMBL/GenBank/DDBJ databases">
        <title>Polyphasic taxonomy analysis of Qipengyuania sp.RS5-5.</title>
        <authorList>
            <person name="Xamxidin M."/>
            <person name="Wu M."/>
        </authorList>
    </citation>
    <scope>NUCLEOTIDE SEQUENCE [LARGE SCALE GENOMIC DNA]</scope>
    <source>
        <strain evidence="3 4">RS5-5</strain>
    </source>
</reference>
<dbReference type="Proteomes" id="UP001206067">
    <property type="component" value="Unassembled WGS sequence"/>
</dbReference>
<feature type="chain" id="PRO_5045326946" evidence="1">
    <location>
        <begin position="25"/>
        <end position="955"/>
    </location>
</feature>
<dbReference type="PANTHER" id="PTHR46082">
    <property type="entry name" value="ATP/GTP-BINDING PROTEIN-RELATED"/>
    <property type="match status" value="1"/>
</dbReference>
<feature type="signal peptide" evidence="1">
    <location>
        <begin position="1"/>
        <end position="24"/>
    </location>
</feature>
<dbReference type="Pfam" id="PF12770">
    <property type="entry name" value="CHAT"/>
    <property type="match status" value="1"/>
</dbReference>
<dbReference type="InterPro" id="IPR024983">
    <property type="entry name" value="CHAT_dom"/>
</dbReference>
<sequence>MRAYRNLFGAVAAAALAFQSPAYAQSGEAIAALIEQGKAGEAETLARQALAAAEAASGRQSAEAAEAQLTLAYALFAQEKWDASIAAMERRAAIYEAIAGADSEQAVSAVSDLTSALIAVADRAEEAADWTLAEASLERIVTLYAKFREPSDRDAIGYRRRLATAIKNQGRPVDAEPILRQTLDLAESTYGSGDKLTLDLINDLGRTLEAQGKHDLAGELYAEALEAGRKAFGPDDPGVLVYAQNMGASLMYQQQFDAALPVIKDTLERRTRVLGPDAAHTLFSMSDMATVLTFKGDAGAARAIWEDLVPRSERVFGPEHPYTAQIRNGYALYLDRAGNDPAKALQEAQLAADLVRARREVVGLDPRGQRTLATFTEEDAFYFELWLHTLHQAGQQEGLPQINRIVLFYEAIGAIQEAMESPANMAVIRRAAERAAEVEGPELAALAKERQELSQQWQNLAVTRSTLMRQNADSTQLTQVEGEQGRLETAIKAIDAQFLEKFPQFFNLLRPRPVDAPDLQQMLKGRDEAVLIVLPTALGTHIMAISGSDMDWHVSNLPARTIDEVVRRLRWDLGASVEATPEEKAEWIAEGQGLGPYPFDRRLAWALYNQIVAPVEWVLEGKRHVFVVAGGSLSALPFSVLVTDEPQGLDGDPAALRATGWLADKYALAQLPSVQSLALLRQFGSDSDDADGFIGFGDPTLTGVAQPRGGGQDVRGGTRDGGAIRAIGFSQAYVPSTDADGLPKVNIEALRGMARLPGTGTELEAMRKVLGAPASAIMTGDRATEAAVKSADLSKAAIVTFATHGLLAGEIDGSSEPGLVFTPPKTGSASDDGLLTMTEIAMLRMNARWVILSACNTAAGDGSAGASGLSGLAKSFFLAGAQSLLASHWPVRDAVAAELTVGAISAQRDNPALSRAEALQKAMRDIRNDASHDTDKDTWAHPNAWAPFTLVGDVE</sequence>
<dbReference type="EMBL" id="JANKHH010000007">
    <property type="protein sequence ID" value="MCR2834889.1"/>
    <property type="molecule type" value="Genomic_DNA"/>
</dbReference>
<evidence type="ECO:0000256" key="1">
    <source>
        <dbReference type="SAM" id="SignalP"/>
    </source>
</evidence>
<dbReference type="Gene3D" id="1.25.40.10">
    <property type="entry name" value="Tetratricopeptide repeat domain"/>
    <property type="match status" value="2"/>
</dbReference>